<gene>
    <name evidence="5" type="ORF">FALBO_6654</name>
</gene>
<name>A0A8H4PEF1_9HYPO</name>
<dbReference type="InterPro" id="IPR052985">
    <property type="entry name" value="CoA-trans_III_biosynth/detox"/>
</dbReference>
<dbReference type="EMBL" id="JAADYS010000869">
    <property type="protein sequence ID" value="KAF4466471.1"/>
    <property type="molecule type" value="Genomic_DNA"/>
</dbReference>
<dbReference type="Pfam" id="PF04082">
    <property type="entry name" value="Fungal_trans"/>
    <property type="match status" value="1"/>
</dbReference>
<evidence type="ECO:0000259" key="4">
    <source>
        <dbReference type="SMART" id="SM00906"/>
    </source>
</evidence>
<keyword evidence="2" id="KW-0539">Nucleus</keyword>
<dbReference type="Pfam" id="PF02515">
    <property type="entry name" value="CoA_transf_3"/>
    <property type="match status" value="1"/>
</dbReference>
<accession>A0A8H4PEF1</accession>
<dbReference type="GO" id="GO:0006351">
    <property type="term" value="P:DNA-templated transcription"/>
    <property type="evidence" value="ECO:0007669"/>
    <property type="project" value="InterPro"/>
</dbReference>
<evidence type="ECO:0000256" key="3">
    <source>
        <dbReference type="SAM" id="MobiDB-lite"/>
    </source>
</evidence>
<dbReference type="SUPFAM" id="SSF89796">
    <property type="entry name" value="CoA-transferase family III (CaiB/BaiF)"/>
    <property type="match status" value="2"/>
</dbReference>
<dbReference type="Gene3D" id="3.40.50.10540">
    <property type="entry name" value="Crotonobetainyl-coa:carnitine coa-transferase, domain 1"/>
    <property type="match status" value="1"/>
</dbReference>
<feature type="region of interest" description="Disordered" evidence="3">
    <location>
        <begin position="1129"/>
        <end position="1200"/>
    </location>
</feature>
<reference evidence="5 6" key="1">
    <citation type="submission" date="2020-01" db="EMBL/GenBank/DDBJ databases">
        <title>Identification and distribution of gene clusters putatively required for synthesis of sphingolipid metabolism inhibitors in phylogenetically diverse species of the filamentous fungus Fusarium.</title>
        <authorList>
            <person name="Kim H.-S."/>
            <person name="Busman M."/>
            <person name="Brown D.W."/>
            <person name="Divon H."/>
            <person name="Uhlig S."/>
            <person name="Proctor R.H."/>
        </authorList>
    </citation>
    <scope>NUCLEOTIDE SEQUENCE [LARGE SCALE GENOMIC DNA]</scope>
    <source>
        <strain evidence="5 6">NRRL 20459</strain>
    </source>
</reference>
<feature type="compositionally biased region" description="Basic residues" evidence="3">
    <location>
        <begin position="1191"/>
        <end position="1200"/>
    </location>
</feature>
<feature type="compositionally biased region" description="Polar residues" evidence="3">
    <location>
        <begin position="608"/>
        <end position="617"/>
    </location>
</feature>
<dbReference type="AlphaFoldDB" id="A0A8H4PEF1"/>
<evidence type="ECO:0000313" key="6">
    <source>
        <dbReference type="Proteomes" id="UP000554235"/>
    </source>
</evidence>
<proteinExistence type="inferred from homology"/>
<dbReference type="PANTHER" id="PTHR48229">
    <property type="entry name" value="CAIB/BAIF FAMILY ENZYME (AFU_ORTHOLOGUE AFUA_1G05360)-RELATED"/>
    <property type="match status" value="1"/>
</dbReference>
<evidence type="ECO:0000256" key="2">
    <source>
        <dbReference type="ARBA" id="ARBA00023242"/>
    </source>
</evidence>
<dbReference type="CDD" id="cd12148">
    <property type="entry name" value="fungal_TF_MHR"/>
    <property type="match status" value="1"/>
</dbReference>
<dbReference type="InterPro" id="IPR023606">
    <property type="entry name" value="CoA-Trfase_III_dom_1_sf"/>
</dbReference>
<dbReference type="GO" id="GO:0003677">
    <property type="term" value="F:DNA binding"/>
    <property type="evidence" value="ECO:0007669"/>
    <property type="project" value="InterPro"/>
</dbReference>
<dbReference type="OrthoDB" id="2308815at2759"/>
<feature type="compositionally biased region" description="Low complexity" evidence="3">
    <location>
        <begin position="666"/>
        <end position="679"/>
    </location>
</feature>
<protein>
    <submittedName>
        <fullName evidence="5">Formyl- transferase</fullName>
    </submittedName>
</protein>
<comment type="similarity">
    <text evidence="1">Belongs to the CoA-transferase III family.</text>
</comment>
<feature type="region of interest" description="Disordered" evidence="3">
    <location>
        <begin position="551"/>
        <end position="578"/>
    </location>
</feature>
<dbReference type="InterPro" id="IPR007219">
    <property type="entry name" value="XnlR_reg_dom"/>
</dbReference>
<keyword evidence="5" id="KW-0808">Transferase</keyword>
<sequence>MSEYSVSREASRILNEVLLPDPQLGLPDSFVEAAKRLQFTSGDDKPFVLTPFKMTESSTALTALVATAANAVAAERYGMGYQDVKVNTDAATLFLESVLLPTAGGKHFLQNPTLAAELAKMDIHQQAKPIRRYATNVYRTKDGRWYHLHGSMNSGPTMKMMGVEDVDVNAQDAIKIYSDKVAQWDSKEIEAVANDQYKQAGVLCYTPEEFFSSDHGKVMSKEPLWTTASLPAPRKAWLEIKEAENLKPLAGIRVIDFSRVIAAPAVSKILAVLGADVLRVSCDRLPEFSSTMPDLQTGKRDVNIDLKTEEGRKTFAELVKGADLLVDGYRPGVLKRLGFDSKSLRDLNPSLIYMRENCYGFKGPLAYRSGWQQISDCLVGLSHEQGKFLGLDEPVVPLLPNSDYQTGLVGAAAAIQALLARTKDDVTFDIDISLTQYNIWLYNLGLYSKEQQQELRSRDPDFAPRHFDDMPTLVGKTHESWKRVRPEIFTHPQYFWDMSGSEYGLEENFKILAPAFSFEKSSIGWEVPTGRRGRSRPEWIARELGHECHYADVDKPSVRQRRSRGAPQAPTSVPSERISLARFNDEPALPSNSDAIPAVARLQPDNDAPSTHATSQLGPDEASGAANDRPLDTIVGGSGDMRYFGPPSGISLASVGTPQAPEQQPGKSSSGEESWSTWTHPSVQGAFEKKTIKPLPPWTEAFSLVSDFFSYDHYAFPCFYPPAFMALLGQQYSGNPTRSPAWSVSLNAVLAISQRRRAERDQVVDESFWGYAANALGATLDVLMRSTQLLSVQALLIIAWFFVGTPNPQPSFMLVGSALRLAHSIGLHRNNYDSSWCPMEVAMRKRVFWIALSLDREMCLRTGRPPAHDLYGIDVELPADSSDDLELITTTEGLKVNLFTAQTQLAGIQGSIFRTLHSSKPGAADIATSVAGLNRQLEEWRTAYAPSLSLRQPRECEEHHGLMRLCFSYCSAVIVTNRALSFRYWVSLNLGTALPPPRDITASIDHCTSAARSIVTLIRTLPHKWKSFYWDIVAIAASAAIILSINILRDPRSDSAEDDIHAVHDILRVFSTLGHGYADTYLTQLRAACERLYQKAQLALQPLEKQLTPSLQQGDLSWQSTLADNSFRNERESAPSFADSHGGPQSSGLDERAQESLFNGQPQADNILRLLPKPYNFETPRPVPSPVEAKIHRRSYQGTA</sequence>
<dbReference type="Proteomes" id="UP000554235">
    <property type="component" value="Unassembled WGS sequence"/>
</dbReference>
<feature type="region of interest" description="Disordered" evidence="3">
    <location>
        <begin position="603"/>
        <end position="680"/>
    </location>
</feature>
<keyword evidence="6" id="KW-1185">Reference proteome</keyword>
<dbReference type="GO" id="GO:0016740">
    <property type="term" value="F:transferase activity"/>
    <property type="evidence" value="ECO:0007669"/>
    <property type="project" value="UniProtKB-KW"/>
</dbReference>
<dbReference type="InterPro" id="IPR003673">
    <property type="entry name" value="CoA-Trfase_fam_III"/>
</dbReference>
<comment type="caution">
    <text evidence="5">The sequence shown here is derived from an EMBL/GenBank/DDBJ whole genome shotgun (WGS) entry which is preliminary data.</text>
</comment>
<organism evidence="5 6">
    <name type="scientific">Fusarium albosuccineum</name>
    <dbReference type="NCBI Taxonomy" id="1237068"/>
    <lineage>
        <taxon>Eukaryota</taxon>
        <taxon>Fungi</taxon>
        <taxon>Dikarya</taxon>
        <taxon>Ascomycota</taxon>
        <taxon>Pezizomycotina</taxon>
        <taxon>Sordariomycetes</taxon>
        <taxon>Hypocreomycetidae</taxon>
        <taxon>Hypocreales</taxon>
        <taxon>Nectriaceae</taxon>
        <taxon>Fusarium</taxon>
        <taxon>Fusarium decemcellulare species complex</taxon>
    </lineage>
</organism>
<feature type="domain" description="Xylanolytic transcriptional activator regulatory" evidence="4">
    <location>
        <begin position="811"/>
        <end position="884"/>
    </location>
</feature>
<dbReference type="GO" id="GO:0008270">
    <property type="term" value="F:zinc ion binding"/>
    <property type="evidence" value="ECO:0007669"/>
    <property type="project" value="InterPro"/>
</dbReference>
<evidence type="ECO:0000256" key="1">
    <source>
        <dbReference type="ARBA" id="ARBA00008383"/>
    </source>
</evidence>
<evidence type="ECO:0000313" key="5">
    <source>
        <dbReference type="EMBL" id="KAF4466471.1"/>
    </source>
</evidence>
<dbReference type="PANTHER" id="PTHR48229:SF1">
    <property type="entry name" value="ALPHA METHYLACYL-COA RACEMASE-RELATED"/>
    <property type="match status" value="1"/>
</dbReference>
<dbReference type="SMART" id="SM00906">
    <property type="entry name" value="Fungal_trans"/>
    <property type="match status" value="1"/>
</dbReference>